<dbReference type="AlphaFoldDB" id="A0AAN7Y7X2"/>
<dbReference type="InterPro" id="IPR012947">
    <property type="entry name" value="tRNA_SAD"/>
</dbReference>
<dbReference type="InterPro" id="IPR051335">
    <property type="entry name" value="Alanyl-tRNA_Editing_Enzymes"/>
</dbReference>
<dbReference type="SMART" id="SM00863">
    <property type="entry name" value="tRNA_SAD"/>
    <property type="match status" value="1"/>
</dbReference>
<feature type="domain" description="Threonyl/alanyl tRNA synthetase SAD" evidence="4">
    <location>
        <begin position="347"/>
        <end position="389"/>
    </location>
</feature>
<name>A0AAN7Y7X2_9EURO</name>
<dbReference type="Proteomes" id="UP001309876">
    <property type="component" value="Unassembled WGS sequence"/>
</dbReference>
<evidence type="ECO:0000256" key="3">
    <source>
        <dbReference type="SAM" id="MobiDB-lite"/>
    </source>
</evidence>
<comment type="cofactor">
    <cofactor evidence="1">
        <name>Zn(2+)</name>
        <dbReference type="ChEBI" id="CHEBI:29105"/>
    </cofactor>
</comment>
<dbReference type="Gene3D" id="2.40.30.130">
    <property type="match status" value="1"/>
</dbReference>
<organism evidence="5 6">
    <name type="scientific">Lithohypha guttulata</name>
    <dbReference type="NCBI Taxonomy" id="1690604"/>
    <lineage>
        <taxon>Eukaryota</taxon>
        <taxon>Fungi</taxon>
        <taxon>Dikarya</taxon>
        <taxon>Ascomycota</taxon>
        <taxon>Pezizomycotina</taxon>
        <taxon>Eurotiomycetes</taxon>
        <taxon>Chaetothyriomycetidae</taxon>
        <taxon>Chaetothyriales</taxon>
        <taxon>Trichomeriaceae</taxon>
        <taxon>Lithohypha</taxon>
    </lineage>
</organism>
<evidence type="ECO:0000259" key="4">
    <source>
        <dbReference type="SMART" id="SM00863"/>
    </source>
</evidence>
<dbReference type="GO" id="GO:0004812">
    <property type="term" value="F:aminoacyl-tRNA ligase activity"/>
    <property type="evidence" value="ECO:0007669"/>
    <property type="project" value="InterPro"/>
</dbReference>
<dbReference type="Pfam" id="PF07973">
    <property type="entry name" value="tRNA_SAD"/>
    <property type="match status" value="1"/>
</dbReference>
<keyword evidence="6" id="KW-1185">Reference proteome</keyword>
<dbReference type="Gene3D" id="3.30.980.10">
    <property type="entry name" value="Threonyl-trna Synthetase, Chain A, domain 2"/>
    <property type="match status" value="1"/>
</dbReference>
<comment type="similarity">
    <text evidence="2">Belongs to the class-II aminoacyl-tRNA synthetase family. Alax-L subfamily.</text>
</comment>
<dbReference type="SUPFAM" id="SSF55186">
    <property type="entry name" value="ThrRS/AlaRS common domain"/>
    <property type="match status" value="1"/>
</dbReference>
<evidence type="ECO:0000313" key="6">
    <source>
        <dbReference type="Proteomes" id="UP001309876"/>
    </source>
</evidence>
<dbReference type="SUPFAM" id="SSF50447">
    <property type="entry name" value="Translation proteins"/>
    <property type="match status" value="1"/>
</dbReference>
<comment type="caution">
    <text evidence="5">The sequence shown here is derived from an EMBL/GenBank/DDBJ whole genome shotgun (WGS) entry which is preliminary data.</text>
</comment>
<gene>
    <name evidence="5" type="ORF">LTR05_002246</name>
</gene>
<dbReference type="GO" id="GO:0043039">
    <property type="term" value="P:tRNA aminoacylation"/>
    <property type="evidence" value="ECO:0007669"/>
    <property type="project" value="InterPro"/>
</dbReference>
<dbReference type="InterPro" id="IPR009000">
    <property type="entry name" value="Transl_B-barrel_sf"/>
</dbReference>
<evidence type="ECO:0000256" key="2">
    <source>
        <dbReference type="ARBA" id="ARBA00008429"/>
    </source>
</evidence>
<proteinExistence type="inferred from homology"/>
<protein>
    <recommendedName>
        <fullName evidence="4">Threonyl/alanyl tRNA synthetase SAD domain-containing protein</fullName>
    </recommendedName>
</protein>
<evidence type="ECO:0000256" key="1">
    <source>
        <dbReference type="ARBA" id="ARBA00001947"/>
    </source>
</evidence>
<accession>A0AAN7Y7X2</accession>
<evidence type="ECO:0000313" key="5">
    <source>
        <dbReference type="EMBL" id="KAK5088030.1"/>
    </source>
</evidence>
<dbReference type="GO" id="GO:0005524">
    <property type="term" value="F:ATP binding"/>
    <property type="evidence" value="ECO:0007669"/>
    <property type="project" value="InterPro"/>
</dbReference>
<sequence>MILAQLTRRRAHDSTLTKSRYNVLLVLHKFHYYPKLTASGQYPTFAQRQRLYHQDANYMMPLSTQETSSTQPASAGPIQNGSTSSLSDLAKTNLIFQSGSHQQTYTLETKTTSIHRLTDLPDADAQLFKPASNPPPGAQIFALTTEATIFHPQGGGQPSDIGTLSTLPEYGSNQEGQKFFEVAMARTSATNIGTVLHFGYFIDESIAQPGPSSLPVIQVVDSDKRHLYSRLHTAGHVLGTATRSLLEDKIEDFDELKASHFPDAASCEFKGSIDGKYKSEIQTAVDQLVDKDAEVRIGWWRKEDFRNRGLERLLPSDEVWTQIATQVDESGDEVEGSTGPDDEVTRIRVVEIVGFEVYPCGGTHVPSTKGCGKVSVKKISRSKGTSRVSYLVD</sequence>
<dbReference type="EMBL" id="JAVRRJ010000002">
    <property type="protein sequence ID" value="KAK5088030.1"/>
    <property type="molecule type" value="Genomic_DNA"/>
</dbReference>
<reference evidence="5 6" key="1">
    <citation type="submission" date="2023-08" db="EMBL/GenBank/DDBJ databases">
        <title>Black Yeasts Isolated from many extreme environments.</title>
        <authorList>
            <person name="Coleine C."/>
            <person name="Stajich J.E."/>
            <person name="Selbmann L."/>
        </authorList>
    </citation>
    <scope>NUCLEOTIDE SEQUENCE [LARGE SCALE GENOMIC DNA]</scope>
    <source>
        <strain evidence="5 6">CCFEE 5910</strain>
    </source>
</reference>
<dbReference type="PANTHER" id="PTHR43462:SF2">
    <property type="entry name" value="THREONYL AND ALANYL TRNA SYNTHETASE SECOND ADDITIONAL DOMAIN-CONTAINING PROTEIN"/>
    <property type="match status" value="1"/>
</dbReference>
<feature type="region of interest" description="Disordered" evidence="3">
    <location>
        <begin position="63"/>
        <end position="84"/>
    </location>
</feature>
<dbReference type="InterPro" id="IPR018163">
    <property type="entry name" value="Thr/Ala-tRNA-synth_IIc_edit"/>
</dbReference>
<dbReference type="PANTHER" id="PTHR43462">
    <property type="entry name" value="ALANYL-TRNA EDITING PROTEIN"/>
    <property type="match status" value="1"/>
</dbReference>
<dbReference type="FunFam" id="3.30.980.10:FF:000008">
    <property type="entry name" value="Similar to alanyl-tRNA synthetase"/>
    <property type="match status" value="1"/>
</dbReference>